<protein>
    <submittedName>
        <fullName evidence="2">Uncharacterized protein</fullName>
    </submittedName>
</protein>
<sequence length="131" mass="14441">MAQQMVDALANPAPPWSRKKKRRKSEPRPAVETDEFIAPVEWTEEDAAALVKSYGVSLSEPLKFPINLCDEGSVVTKDGEFIGTWAMDAHAFPSFTPDGASSPLFTASLVGILCMDIRDWYEAETGEEIAY</sequence>
<name>A0A6B2NQD4_9RHOB</name>
<gene>
    <name evidence="2" type="ORF">G0P99_15470</name>
</gene>
<evidence type="ECO:0000313" key="2">
    <source>
        <dbReference type="EMBL" id="NDW46361.1"/>
    </source>
</evidence>
<accession>A0A6B2NQD4</accession>
<feature type="region of interest" description="Disordered" evidence="1">
    <location>
        <begin position="1"/>
        <end position="32"/>
    </location>
</feature>
<reference evidence="2" key="1">
    <citation type="submission" date="2020-02" db="EMBL/GenBank/DDBJ databases">
        <title>Delineation of the pyrene-degrading pathway in Roseobacter clade bacteria by genomic analysis.</title>
        <authorList>
            <person name="Zhou H."/>
            <person name="Wang H."/>
        </authorList>
    </citation>
    <scope>NUCLEOTIDE SEQUENCE</scope>
    <source>
        <strain evidence="2">PrR005</strain>
    </source>
</reference>
<dbReference type="AlphaFoldDB" id="A0A6B2NQD4"/>
<proteinExistence type="predicted"/>
<comment type="caution">
    <text evidence="2">The sequence shown here is derived from an EMBL/GenBank/DDBJ whole genome shotgun (WGS) entry which is preliminary data.</text>
</comment>
<dbReference type="RefSeq" id="WP_164131387.1">
    <property type="nucleotide sequence ID" value="NZ_JAAGOX010000029.1"/>
</dbReference>
<organism evidence="2">
    <name type="scientific">Ruegeria sp. PrR005</name>
    <dbReference type="NCBI Taxonomy" id="2706882"/>
    <lineage>
        <taxon>Bacteria</taxon>
        <taxon>Pseudomonadati</taxon>
        <taxon>Pseudomonadota</taxon>
        <taxon>Alphaproteobacteria</taxon>
        <taxon>Rhodobacterales</taxon>
        <taxon>Roseobacteraceae</taxon>
        <taxon>Ruegeria</taxon>
    </lineage>
</organism>
<evidence type="ECO:0000256" key="1">
    <source>
        <dbReference type="SAM" id="MobiDB-lite"/>
    </source>
</evidence>
<dbReference type="EMBL" id="JAAGOX010000029">
    <property type="protein sequence ID" value="NDW46361.1"/>
    <property type="molecule type" value="Genomic_DNA"/>
</dbReference>